<evidence type="ECO:0000313" key="3">
    <source>
        <dbReference type="Proteomes" id="UP000248333"/>
    </source>
</evidence>
<sequence>ALHDADPVARALIESRPPVSLLRAASGDADRFAELARSSDVDRLNASLGLWRGYAYADVADVYFARADAVRFAELRIDVLALR</sequence>
<protein>
    <recommendedName>
        <fullName evidence="1">Bacterial transcriptional activator domain-containing protein</fullName>
    </recommendedName>
</protein>
<accession>A0A318N9S8</accession>
<organism evidence="2 3">
    <name type="scientific">Micromonospora arborensis</name>
    <dbReference type="NCBI Taxonomy" id="2116518"/>
    <lineage>
        <taxon>Bacteria</taxon>
        <taxon>Bacillati</taxon>
        <taxon>Actinomycetota</taxon>
        <taxon>Actinomycetes</taxon>
        <taxon>Micromonosporales</taxon>
        <taxon>Micromonosporaceae</taxon>
        <taxon>Micromonospora</taxon>
    </lineage>
</organism>
<name>A0A318N9S8_9ACTN</name>
<dbReference type="EMBL" id="PYBV01000157">
    <property type="protein sequence ID" value="PYC61401.1"/>
    <property type="molecule type" value="Genomic_DNA"/>
</dbReference>
<evidence type="ECO:0000313" key="2">
    <source>
        <dbReference type="EMBL" id="PYC61401.1"/>
    </source>
</evidence>
<dbReference type="RefSeq" id="WP_341866536.1">
    <property type="nucleotide sequence ID" value="NZ_PYBV01000157.1"/>
</dbReference>
<keyword evidence="3" id="KW-1185">Reference proteome</keyword>
<feature type="non-terminal residue" evidence="2">
    <location>
        <position position="1"/>
    </location>
</feature>
<dbReference type="Gene3D" id="1.25.40.10">
    <property type="entry name" value="Tetratricopeptide repeat domain"/>
    <property type="match status" value="1"/>
</dbReference>
<gene>
    <name evidence="2" type="ORF">C7C45_33240</name>
</gene>
<evidence type="ECO:0000259" key="1">
    <source>
        <dbReference type="Pfam" id="PF03704"/>
    </source>
</evidence>
<dbReference type="AlphaFoldDB" id="A0A318N9S8"/>
<feature type="domain" description="Bacterial transcriptional activator" evidence="1">
    <location>
        <begin position="36"/>
        <end position="82"/>
    </location>
</feature>
<dbReference type="Proteomes" id="UP000248333">
    <property type="component" value="Unassembled WGS sequence"/>
</dbReference>
<dbReference type="InterPro" id="IPR005158">
    <property type="entry name" value="BTAD"/>
</dbReference>
<feature type="non-terminal residue" evidence="2">
    <location>
        <position position="83"/>
    </location>
</feature>
<dbReference type="InterPro" id="IPR011990">
    <property type="entry name" value="TPR-like_helical_dom_sf"/>
</dbReference>
<comment type="caution">
    <text evidence="2">The sequence shown here is derived from an EMBL/GenBank/DDBJ whole genome shotgun (WGS) entry which is preliminary data.</text>
</comment>
<dbReference type="Pfam" id="PF03704">
    <property type="entry name" value="BTAD"/>
    <property type="match status" value="1"/>
</dbReference>
<proteinExistence type="predicted"/>
<reference evidence="2 3" key="1">
    <citation type="submission" date="2018-03" db="EMBL/GenBank/DDBJ databases">
        <title>Bioinformatic expansion and discovery of thiopeptide antibiotics.</title>
        <authorList>
            <person name="Schwalen C.J."/>
            <person name="Hudson G.A."/>
            <person name="Mitchell D.A."/>
        </authorList>
    </citation>
    <scope>NUCLEOTIDE SEQUENCE [LARGE SCALE GENOMIC DNA]</scope>
    <source>
        <strain evidence="2 3">NRRL 8041</strain>
    </source>
</reference>